<dbReference type="Proteomes" id="UP001264340">
    <property type="component" value="Unassembled WGS sequence"/>
</dbReference>
<evidence type="ECO:0000256" key="4">
    <source>
        <dbReference type="ARBA" id="ARBA00022729"/>
    </source>
</evidence>
<dbReference type="PANTHER" id="PTHR47245">
    <property type="entry name" value="PEPTIDYLPROLYL ISOMERASE"/>
    <property type="match status" value="1"/>
</dbReference>
<accession>A0ABU1LIZ8</accession>
<evidence type="ECO:0000256" key="5">
    <source>
        <dbReference type="ARBA" id="ARBA00023110"/>
    </source>
</evidence>
<dbReference type="EC" id="5.2.1.8" evidence="3"/>
<keyword evidence="6 7" id="KW-0413">Isomerase</keyword>
<organism evidence="10 11">
    <name type="scientific">Paraburkholderia terricola</name>
    <dbReference type="NCBI Taxonomy" id="169427"/>
    <lineage>
        <taxon>Bacteria</taxon>
        <taxon>Pseudomonadati</taxon>
        <taxon>Pseudomonadota</taxon>
        <taxon>Betaproteobacteria</taxon>
        <taxon>Burkholderiales</taxon>
        <taxon>Burkholderiaceae</taxon>
        <taxon>Paraburkholderia</taxon>
    </lineage>
</organism>
<reference evidence="10 11" key="1">
    <citation type="submission" date="2023-07" db="EMBL/GenBank/DDBJ databases">
        <title>Sorghum-associated microbial communities from plants grown in Nebraska, USA.</title>
        <authorList>
            <person name="Schachtman D."/>
        </authorList>
    </citation>
    <scope>NUCLEOTIDE SEQUENCE [LARGE SCALE GENOMIC DNA]</scope>
    <source>
        <strain evidence="10 11">DS1316</strain>
    </source>
</reference>
<dbReference type="EMBL" id="JAVDRP010000001">
    <property type="protein sequence ID" value="MDR6406708.1"/>
    <property type="molecule type" value="Genomic_DNA"/>
</dbReference>
<dbReference type="Gene3D" id="3.10.50.40">
    <property type="match status" value="1"/>
</dbReference>
<comment type="similarity">
    <text evidence="2">Belongs to the PpiC/parvulin rotamase family.</text>
</comment>
<evidence type="ECO:0000256" key="1">
    <source>
        <dbReference type="ARBA" id="ARBA00000971"/>
    </source>
</evidence>
<gene>
    <name evidence="10" type="ORF">J2804_000096</name>
</gene>
<dbReference type="Gene3D" id="1.10.8.1040">
    <property type="match status" value="1"/>
</dbReference>
<comment type="catalytic activity">
    <reaction evidence="1">
        <text>[protein]-peptidylproline (omega=180) = [protein]-peptidylproline (omega=0)</text>
        <dbReference type="Rhea" id="RHEA:16237"/>
        <dbReference type="Rhea" id="RHEA-COMP:10747"/>
        <dbReference type="Rhea" id="RHEA-COMP:10748"/>
        <dbReference type="ChEBI" id="CHEBI:83833"/>
        <dbReference type="ChEBI" id="CHEBI:83834"/>
        <dbReference type="EC" id="5.2.1.8"/>
    </reaction>
</comment>
<feature type="domain" description="PpiC" evidence="9">
    <location>
        <begin position="146"/>
        <end position="245"/>
    </location>
</feature>
<proteinExistence type="inferred from homology"/>
<evidence type="ECO:0000259" key="9">
    <source>
        <dbReference type="PROSITE" id="PS50198"/>
    </source>
</evidence>
<comment type="caution">
    <text evidence="10">The sequence shown here is derived from an EMBL/GenBank/DDBJ whole genome shotgun (WGS) entry which is preliminary data.</text>
</comment>
<evidence type="ECO:0000256" key="3">
    <source>
        <dbReference type="ARBA" id="ARBA00013194"/>
    </source>
</evidence>
<keyword evidence="11" id="KW-1185">Reference proteome</keyword>
<sequence>MKSKHMMLAGVRRVAMLSGMAAMMIAGPIAAAKTPLQQGADADVIATVNRVPIQRAQLDEAVRSSGQPDTPAQRQTLTEGLIARELIRQAAEKEKLGNTEQVAQAVRKARVDTENRLYIAQHMRPEAISEAQVRARYDAIVAELGTEEYKARVITVRDDLTAKAVLAKLDRGVPFETLAAENSVAPSRTDGGALPWFSFRTPVSEGHTQGLALPLALAVSMLDVGRISRSPVAVGNQRVIVKLDAKRPVVTPSYEQARASLRQTMESQASERAFTQLVGTLAAKAVIVPPRNSRQD</sequence>
<dbReference type="SUPFAM" id="SSF54534">
    <property type="entry name" value="FKBP-like"/>
    <property type="match status" value="1"/>
</dbReference>
<dbReference type="InterPro" id="IPR027304">
    <property type="entry name" value="Trigger_fact/SurA_dom_sf"/>
</dbReference>
<feature type="signal peptide" evidence="8">
    <location>
        <begin position="1"/>
        <end position="32"/>
    </location>
</feature>
<keyword evidence="5 7" id="KW-0697">Rotamase</keyword>
<dbReference type="SUPFAM" id="SSF109998">
    <property type="entry name" value="Triger factor/SurA peptide-binding domain-like"/>
    <property type="match status" value="1"/>
</dbReference>
<dbReference type="InterPro" id="IPR000297">
    <property type="entry name" value="PPIase_PpiC"/>
</dbReference>
<evidence type="ECO:0000256" key="2">
    <source>
        <dbReference type="ARBA" id="ARBA00007656"/>
    </source>
</evidence>
<evidence type="ECO:0000313" key="10">
    <source>
        <dbReference type="EMBL" id="MDR6406708.1"/>
    </source>
</evidence>
<evidence type="ECO:0000256" key="8">
    <source>
        <dbReference type="SAM" id="SignalP"/>
    </source>
</evidence>
<dbReference type="InterPro" id="IPR046357">
    <property type="entry name" value="PPIase_dom_sf"/>
</dbReference>
<dbReference type="RefSeq" id="WP_310117657.1">
    <property type="nucleotide sequence ID" value="NZ_JAVDQV010000001.1"/>
</dbReference>
<evidence type="ECO:0000256" key="7">
    <source>
        <dbReference type="PROSITE-ProRule" id="PRU00278"/>
    </source>
</evidence>
<dbReference type="PROSITE" id="PS50198">
    <property type="entry name" value="PPIC_PPIASE_2"/>
    <property type="match status" value="1"/>
</dbReference>
<keyword evidence="4 8" id="KW-0732">Signal</keyword>
<dbReference type="Pfam" id="PF13145">
    <property type="entry name" value="Rotamase_2"/>
    <property type="match status" value="1"/>
</dbReference>
<dbReference type="PANTHER" id="PTHR47245:SF1">
    <property type="entry name" value="FOLDASE PROTEIN PRSA"/>
    <property type="match status" value="1"/>
</dbReference>
<evidence type="ECO:0000313" key="11">
    <source>
        <dbReference type="Proteomes" id="UP001264340"/>
    </source>
</evidence>
<dbReference type="InterPro" id="IPR050245">
    <property type="entry name" value="PrsA_foldase"/>
</dbReference>
<feature type="chain" id="PRO_5046943315" description="peptidylprolyl isomerase" evidence="8">
    <location>
        <begin position="33"/>
        <end position="296"/>
    </location>
</feature>
<protein>
    <recommendedName>
        <fullName evidence="3">peptidylprolyl isomerase</fullName>
        <ecNumber evidence="3">5.2.1.8</ecNumber>
    </recommendedName>
</protein>
<evidence type="ECO:0000256" key="6">
    <source>
        <dbReference type="ARBA" id="ARBA00023235"/>
    </source>
</evidence>
<name>A0ABU1LIZ8_9BURK</name>